<keyword evidence="1 5" id="KW-0378">Hydrolase</keyword>
<dbReference type="InterPro" id="IPR008979">
    <property type="entry name" value="Galactose-bd-like_sf"/>
</dbReference>
<keyword evidence="2" id="KW-0326">Glycosidase</keyword>
<dbReference type="AlphaFoldDB" id="A0A7D5H499"/>
<dbReference type="PANTHER" id="PTHR42732:SF1">
    <property type="entry name" value="BETA-MANNOSIDASE"/>
    <property type="match status" value="1"/>
</dbReference>
<dbReference type="InterPro" id="IPR006102">
    <property type="entry name" value="Ig-like_GH2"/>
</dbReference>
<dbReference type="SUPFAM" id="SSF49303">
    <property type="entry name" value="beta-Galactosidase/glucuronidase domain"/>
    <property type="match status" value="1"/>
</dbReference>
<evidence type="ECO:0000256" key="2">
    <source>
        <dbReference type="ARBA" id="ARBA00023295"/>
    </source>
</evidence>
<gene>
    <name evidence="5" type="ORF">HYG82_17150</name>
</gene>
<feature type="region of interest" description="Disordered" evidence="3">
    <location>
        <begin position="152"/>
        <end position="176"/>
    </location>
</feature>
<dbReference type="OrthoDB" id="38162at2157"/>
<dbReference type="InterPro" id="IPR013783">
    <property type="entry name" value="Ig-like_fold"/>
</dbReference>
<evidence type="ECO:0000256" key="3">
    <source>
        <dbReference type="SAM" id="MobiDB-lite"/>
    </source>
</evidence>
<dbReference type="EMBL" id="CP058601">
    <property type="protein sequence ID" value="QLG50451.1"/>
    <property type="molecule type" value="Genomic_DNA"/>
</dbReference>
<keyword evidence="6" id="KW-1185">Reference proteome</keyword>
<organism evidence="5 6">
    <name type="scientific">Natrinema halophilum</name>
    <dbReference type="NCBI Taxonomy" id="1699371"/>
    <lineage>
        <taxon>Archaea</taxon>
        <taxon>Methanobacteriati</taxon>
        <taxon>Methanobacteriota</taxon>
        <taxon>Stenosarchaea group</taxon>
        <taxon>Halobacteria</taxon>
        <taxon>Halobacteriales</taxon>
        <taxon>Natrialbaceae</taxon>
        <taxon>Natrinema</taxon>
    </lineage>
</organism>
<evidence type="ECO:0000256" key="1">
    <source>
        <dbReference type="ARBA" id="ARBA00022801"/>
    </source>
</evidence>
<dbReference type="Gene3D" id="2.60.120.260">
    <property type="entry name" value="Galactose-binding domain-like"/>
    <property type="match status" value="1"/>
</dbReference>
<dbReference type="GO" id="GO:0005975">
    <property type="term" value="P:carbohydrate metabolic process"/>
    <property type="evidence" value="ECO:0007669"/>
    <property type="project" value="InterPro"/>
</dbReference>
<feature type="compositionally biased region" description="Low complexity" evidence="3">
    <location>
        <begin position="161"/>
        <end position="173"/>
    </location>
</feature>
<proteinExistence type="predicted"/>
<dbReference type="InterPro" id="IPR051913">
    <property type="entry name" value="GH2_Domain-Containing"/>
</dbReference>
<dbReference type="Pfam" id="PF00703">
    <property type="entry name" value="Glyco_hydro_2"/>
    <property type="match status" value="1"/>
</dbReference>
<sequence length="646" mass="69615">MTEEWVGGMVTDHGDGGPPTVEEWRPVSVPGRPAGFDDEGPIAYRTRFEDPRRDAEERALLECRGAYDRATFWINGARLGTNEPHFLPARLEFEPEPENELIVVCERPDSFAGIYETDEVPAHFGTPGIWWGVEIESRPAAFFRRVRARPRLGTNSDSKQSAGTAGATSTNASPDDAGAAIDVTLEIDAGEGVDDAVSLSLRPEGFRGGATMERIPVRVDAGQRTTVSKTLTIDEPSLWWPRGYGPQRRYTVRAKLGEEAVERTVGLRTVERDADGLLVNGRRVRARGFTRLPGGDPREDVDRAVDANATMLRARAHVPPREFYGACDDAGILVWQDLPATGTGSGSDFNLPIERGTELATALVEEYGRHPSLAMYGVYDRPMDPFAEPLGSGLLAKLALRYRVWRTSVDHGPATEIAESIPDDRPVVPTVGAPGTGADASHLALGWQYLEADDVDWLLETYPALHEVVGGFGAGSVATDDADPAAIPGIDPALLERRADDAETSQLDQARTLKTIAEALRRRSCGILTASTLRDSAPGGGMGVYTVDGEPKRAAEALARSFEPVQAVLDGPASPGTVGITLCNDTHDALEPIVGWRAGDSTETERVSVGPLETAAVGTVRIPKDAEQVDLEVAVDGRKIRNSYEL</sequence>
<dbReference type="GO" id="GO:0004553">
    <property type="term" value="F:hydrolase activity, hydrolyzing O-glycosyl compounds"/>
    <property type="evidence" value="ECO:0007669"/>
    <property type="project" value="InterPro"/>
</dbReference>
<protein>
    <submittedName>
        <fullName evidence="5">Glycoside hydrolase family 2</fullName>
    </submittedName>
</protein>
<dbReference type="SUPFAM" id="SSF49785">
    <property type="entry name" value="Galactose-binding domain-like"/>
    <property type="match status" value="1"/>
</dbReference>
<accession>A0A7D5H499</accession>
<dbReference type="Proteomes" id="UP000509241">
    <property type="component" value="Chromosome"/>
</dbReference>
<dbReference type="InterPro" id="IPR036156">
    <property type="entry name" value="Beta-gal/glucu_dom_sf"/>
</dbReference>
<dbReference type="KEGG" id="haly:HYG82_17150"/>
<reference evidence="5 6" key="1">
    <citation type="submission" date="2020-07" db="EMBL/GenBank/DDBJ databases">
        <authorList>
            <person name="Cui H."/>
        </authorList>
    </citation>
    <scope>NUCLEOTIDE SEQUENCE [LARGE SCALE GENOMIC DNA]</scope>
    <source>
        <strain evidence="5 6">YPL8</strain>
    </source>
</reference>
<feature type="domain" description="Glycoside hydrolase family 2 immunoglobulin-like beta-sandwich" evidence="4">
    <location>
        <begin position="170"/>
        <end position="268"/>
    </location>
</feature>
<dbReference type="Gene3D" id="2.60.40.10">
    <property type="entry name" value="Immunoglobulins"/>
    <property type="match status" value="1"/>
</dbReference>
<evidence type="ECO:0000259" key="4">
    <source>
        <dbReference type="Pfam" id="PF00703"/>
    </source>
</evidence>
<evidence type="ECO:0000313" key="6">
    <source>
        <dbReference type="Proteomes" id="UP000509241"/>
    </source>
</evidence>
<dbReference type="Gene3D" id="3.20.20.80">
    <property type="entry name" value="Glycosidases"/>
    <property type="match status" value="1"/>
</dbReference>
<dbReference type="RefSeq" id="WP_179262964.1">
    <property type="nucleotide sequence ID" value="NZ_CP058601.1"/>
</dbReference>
<dbReference type="GeneID" id="56035055"/>
<dbReference type="PANTHER" id="PTHR42732">
    <property type="entry name" value="BETA-GALACTOSIDASE"/>
    <property type="match status" value="1"/>
</dbReference>
<dbReference type="InterPro" id="IPR017853">
    <property type="entry name" value="GH"/>
</dbReference>
<evidence type="ECO:0000313" key="5">
    <source>
        <dbReference type="EMBL" id="QLG50451.1"/>
    </source>
</evidence>
<name>A0A7D5H499_9EURY</name>
<dbReference type="SUPFAM" id="SSF51445">
    <property type="entry name" value="(Trans)glycosidases"/>
    <property type="match status" value="1"/>
</dbReference>